<organism evidence="1 2">
    <name type="scientific">Paxillus rubicundulus Ve08.2h10</name>
    <dbReference type="NCBI Taxonomy" id="930991"/>
    <lineage>
        <taxon>Eukaryota</taxon>
        <taxon>Fungi</taxon>
        <taxon>Dikarya</taxon>
        <taxon>Basidiomycota</taxon>
        <taxon>Agaricomycotina</taxon>
        <taxon>Agaricomycetes</taxon>
        <taxon>Agaricomycetidae</taxon>
        <taxon>Boletales</taxon>
        <taxon>Paxilineae</taxon>
        <taxon>Paxillaceae</taxon>
        <taxon>Paxillus</taxon>
    </lineage>
</organism>
<gene>
    <name evidence="1" type="ORF">PAXRUDRAFT_102622</name>
</gene>
<protein>
    <submittedName>
        <fullName evidence="1">Uncharacterized protein</fullName>
    </submittedName>
</protein>
<sequence>MSLSKQQLSALHDIQRLIDSAGLLPQHLNYFTTFLSPSSPALIDDSDLPPNQLPAITTPPAHVPHAAFVASCYVPPPAQYFTSEEIRQGHHRITRKASAHKIIEHPISAIIEYPQTGKLDGESVAHLFSVDPAMFLSTHHPKASFQYSLGDGHGGHDLVMCLMLKDSQGFPMHCRVLQTTCKGLKLCSARLYDGYNNSHHFTSHAAILASAASPCQLPSDTAEKEVFLKTLGFFCALEEWGCPF</sequence>
<dbReference type="AlphaFoldDB" id="A0A0D0C332"/>
<dbReference type="InParanoid" id="A0A0D0C332"/>
<accession>A0A0D0C332</accession>
<dbReference type="EMBL" id="KN826934">
    <property type="protein sequence ID" value="KIK77557.1"/>
    <property type="molecule type" value="Genomic_DNA"/>
</dbReference>
<reference evidence="1 2" key="1">
    <citation type="submission" date="2014-04" db="EMBL/GenBank/DDBJ databases">
        <authorList>
            <consortium name="DOE Joint Genome Institute"/>
            <person name="Kuo A."/>
            <person name="Kohler A."/>
            <person name="Jargeat P."/>
            <person name="Nagy L.G."/>
            <person name="Floudas D."/>
            <person name="Copeland A."/>
            <person name="Barry K.W."/>
            <person name="Cichocki N."/>
            <person name="Veneault-Fourrey C."/>
            <person name="LaButti K."/>
            <person name="Lindquist E.A."/>
            <person name="Lipzen A."/>
            <person name="Lundell T."/>
            <person name="Morin E."/>
            <person name="Murat C."/>
            <person name="Sun H."/>
            <person name="Tunlid A."/>
            <person name="Henrissat B."/>
            <person name="Grigoriev I.V."/>
            <person name="Hibbett D.S."/>
            <person name="Martin F."/>
            <person name="Nordberg H.P."/>
            <person name="Cantor M.N."/>
            <person name="Hua S.X."/>
        </authorList>
    </citation>
    <scope>NUCLEOTIDE SEQUENCE [LARGE SCALE GENOMIC DNA]</scope>
    <source>
        <strain evidence="1 2">Ve08.2h10</strain>
    </source>
</reference>
<evidence type="ECO:0000313" key="2">
    <source>
        <dbReference type="Proteomes" id="UP000054538"/>
    </source>
</evidence>
<proteinExistence type="predicted"/>
<feature type="non-terminal residue" evidence="1">
    <location>
        <position position="244"/>
    </location>
</feature>
<dbReference type="HOGENOM" id="CLU_912691_0_0_1"/>
<dbReference type="OrthoDB" id="3246731at2759"/>
<name>A0A0D0C332_9AGAM</name>
<evidence type="ECO:0000313" key="1">
    <source>
        <dbReference type="EMBL" id="KIK77557.1"/>
    </source>
</evidence>
<dbReference type="Proteomes" id="UP000054538">
    <property type="component" value="Unassembled WGS sequence"/>
</dbReference>
<keyword evidence="2" id="KW-1185">Reference proteome</keyword>
<reference evidence="2" key="2">
    <citation type="submission" date="2015-01" db="EMBL/GenBank/DDBJ databases">
        <title>Evolutionary Origins and Diversification of the Mycorrhizal Mutualists.</title>
        <authorList>
            <consortium name="DOE Joint Genome Institute"/>
            <consortium name="Mycorrhizal Genomics Consortium"/>
            <person name="Kohler A."/>
            <person name="Kuo A."/>
            <person name="Nagy L.G."/>
            <person name="Floudas D."/>
            <person name="Copeland A."/>
            <person name="Barry K.W."/>
            <person name="Cichocki N."/>
            <person name="Veneault-Fourrey C."/>
            <person name="LaButti K."/>
            <person name="Lindquist E.A."/>
            <person name="Lipzen A."/>
            <person name="Lundell T."/>
            <person name="Morin E."/>
            <person name="Murat C."/>
            <person name="Riley R."/>
            <person name="Ohm R."/>
            <person name="Sun H."/>
            <person name="Tunlid A."/>
            <person name="Henrissat B."/>
            <person name="Grigoriev I.V."/>
            <person name="Hibbett D.S."/>
            <person name="Martin F."/>
        </authorList>
    </citation>
    <scope>NUCLEOTIDE SEQUENCE [LARGE SCALE GENOMIC DNA]</scope>
    <source>
        <strain evidence="2">Ve08.2h10</strain>
    </source>
</reference>